<keyword evidence="1 10" id="KW-0723">Serine/threonine-protein kinase</keyword>
<feature type="binding site" evidence="7">
    <location>
        <position position="237"/>
    </location>
    <ligand>
        <name>ATP</name>
        <dbReference type="ChEBI" id="CHEBI:30616"/>
    </ligand>
</feature>
<evidence type="ECO:0000256" key="7">
    <source>
        <dbReference type="PIRSR" id="PIRSR630616-2"/>
    </source>
</evidence>
<feature type="region of interest" description="Disordered" evidence="11">
    <location>
        <begin position="1"/>
        <end position="73"/>
    </location>
</feature>
<feature type="binding site" evidence="7 9">
    <location>
        <position position="123"/>
    </location>
    <ligand>
        <name>ATP</name>
        <dbReference type="ChEBI" id="CHEBI:30616"/>
    </ligand>
</feature>
<dbReference type="GO" id="GO:0005524">
    <property type="term" value="F:ATP binding"/>
    <property type="evidence" value="ECO:0007669"/>
    <property type="project" value="UniProtKB-UniRule"/>
</dbReference>
<proteinExistence type="inferred from homology"/>
<feature type="domain" description="Protein kinase" evidence="12">
    <location>
        <begin position="94"/>
        <end position="354"/>
    </location>
</feature>
<feature type="binding site" evidence="7">
    <location>
        <begin position="170"/>
        <end position="172"/>
    </location>
    <ligand>
        <name>ATP</name>
        <dbReference type="ChEBI" id="CHEBI:30616"/>
    </ligand>
</feature>
<dbReference type="PROSITE" id="PS00108">
    <property type="entry name" value="PROTEIN_KINASE_ST"/>
    <property type="match status" value="1"/>
</dbReference>
<evidence type="ECO:0000256" key="5">
    <source>
        <dbReference type="ARBA" id="ARBA00022840"/>
    </source>
</evidence>
<evidence type="ECO:0000256" key="11">
    <source>
        <dbReference type="SAM" id="MobiDB-lite"/>
    </source>
</evidence>
<dbReference type="EMBL" id="JBGBPQ010000020">
    <property type="protein sequence ID" value="KAL1504036.1"/>
    <property type="molecule type" value="Genomic_DNA"/>
</dbReference>
<dbReference type="InterPro" id="IPR000719">
    <property type="entry name" value="Prot_kinase_dom"/>
</dbReference>
<evidence type="ECO:0000313" key="13">
    <source>
        <dbReference type="EMBL" id="KAL1504036.1"/>
    </source>
</evidence>
<dbReference type="Pfam" id="PF00069">
    <property type="entry name" value="Pkinase"/>
    <property type="match status" value="1"/>
</dbReference>
<evidence type="ECO:0000256" key="10">
    <source>
        <dbReference type="RuleBase" id="RU000304"/>
    </source>
</evidence>
<evidence type="ECO:0000256" key="3">
    <source>
        <dbReference type="ARBA" id="ARBA00022741"/>
    </source>
</evidence>
<evidence type="ECO:0000259" key="12">
    <source>
        <dbReference type="PROSITE" id="PS50011"/>
    </source>
</evidence>
<dbReference type="AlphaFoldDB" id="A0AB34INQ3"/>
<comment type="similarity">
    <text evidence="10">Belongs to the protein kinase superfamily.</text>
</comment>
<evidence type="ECO:0000256" key="2">
    <source>
        <dbReference type="ARBA" id="ARBA00022679"/>
    </source>
</evidence>
<feature type="compositionally biased region" description="Polar residues" evidence="11">
    <location>
        <begin position="29"/>
        <end position="41"/>
    </location>
</feature>
<keyword evidence="4" id="KW-0418">Kinase</keyword>
<sequence length="415" mass="46716">MNTAVNGPVNFRRSSQNTKSLAAPFQGKPASNSKLTFSSGQEQEERAPPPHGISEQQMDDDDEPEEAARPPAFDLNGPVEAVALHSDWQFWNVFSDVRTIGKGHFAKVKHVKHNESREDFAAKILDKSLADNDLEDLVREFQMLRALRHDNIIRLFAAFETPRKLYLITELATGGELMKRLGDDTSVYSEDHVRYHVQTILEAIEYMHAKHCVHRDLKPENVLLSDNSPDACIKIVDLGLSRFFEEDKVMRTICGTHKYLAPELVQTDRGQLVGYDKAIDMWGVGLLTFIMLFGFNPFARDSQRETHNAIVKAEWKFPQGWTVSPRAMDFISGLLIKSATSRMTASQALAHRWLDLGLPPSPNALMSSDPKRPVKQMLREFNAQRMLSKVVKGTHRRLGKDAGSSDALPAIDGNR</sequence>
<dbReference type="PROSITE" id="PS00107">
    <property type="entry name" value="PROTEIN_KINASE_ATP"/>
    <property type="match status" value="1"/>
</dbReference>
<dbReference type="SUPFAM" id="SSF56112">
    <property type="entry name" value="Protein kinase-like (PK-like)"/>
    <property type="match status" value="1"/>
</dbReference>
<gene>
    <name evidence="13" type="ORF">AB1Y20_010448</name>
</gene>
<feature type="cross-link" description="Glycyl lysine isopeptide (Lys-Gly) (interchain with G-Cter in SUMO2)" evidence="8">
    <location>
        <position position="218"/>
    </location>
</feature>
<dbReference type="SMART" id="SM00220">
    <property type="entry name" value="S_TKc"/>
    <property type="match status" value="1"/>
</dbReference>
<keyword evidence="5 7" id="KW-0067">ATP-binding</keyword>
<keyword evidence="3 7" id="KW-0547">Nucleotide-binding</keyword>
<evidence type="ECO:0000256" key="8">
    <source>
        <dbReference type="PIRSR" id="PIRSR630616-3"/>
    </source>
</evidence>
<organism evidence="13 14">
    <name type="scientific">Prymnesium parvum</name>
    <name type="common">Toxic golden alga</name>
    <dbReference type="NCBI Taxonomy" id="97485"/>
    <lineage>
        <taxon>Eukaryota</taxon>
        <taxon>Haptista</taxon>
        <taxon>Haptophyta</taxon>
        <taxon>Prymnesiophyceae</taxon>
        <taxon>Prymnesiales</taxon>
        <taxon>Prymnesiaceae</taxon>
        <taxon>Prymnesium</taxon>
    </lineage>
</organism>
<dbReference type="Proteomes" id="UP001515480">
    <property type="component" value="Unassembled WGS sequence"/>
</dbReference>
<dbReference type="InterPro" id="IPR017441">
    <property type="entry name" value="Protein_kinase_ATP_BS"/>
</dbReference>
<protein>
    <recommendedName>
        <fullName evidence="12">Protein kinase domain-containing protein</fullName>
    </recommendedName>
</protein>
<dbReference type="PANTHER" id="PTHR24350">
    <property type="entry name" value="SERINE/THREONINE-PROTEIN KINASE IAL-RELATED"/>
    <property type="match status" value="1"/>
</dbReference>
<feature type="active site" description="Proton acceptor" evidence="6">
    <location>
        <position position="216"/>
    </location>
</feature>
<evidence type="ECO:0000256" key="4">
    <source>
        <dbReference type="ARBA" id="ARBA00022777"/>
    </source>
</evidence>
<keyword evidence="2" id="KW-0808">Transferase</keyword>
<dbReference type="CDD" id="cd05117">
    <property type="entry name" value="STKc_CAMK"/>
    <property type="match status" value="1"/>
</dbReference>
<dbReference type="PROSITE" id="PS50011">
    <property type="entry name" value="PROTEIN_KINASE_DOM"/>
    <property type="match status" value="1"/>
</dbReference>
<keyword evidence="14" id="KW-1185">Reference proteome</keyword>
<dbReference type="InterPro" id="IPR030616">
    <property type="entry name" value="Aur-like"/>
</dbReference>
<evidence type="ECO:0000256" key="9">
    <source>
        <dbReference type="PROSITE-ProRule" id="PRU10141"/>
    </source>
</evidence>
<dbReference type="FunFam" id="1.10.510.10:FF:000571">
    <property type="entry name" value="Maternal embryonic leucine zipper kinase"/>
    <property type="match status" value="1"/>
</dbReference>
<accession>A0AB34INQ3</accession>
<dbReference type="InterPro" id="IPR011009">
    <property type="entry name" value="Kinase-like_dom_sf"/>
</dbReference>
<name>A0AB34INQ3_PRYPA</name>
<comment type="caution">
    <text evidence="13">The sequence shown here is derived from an EMBL/GenBank/DDBJ whole genome shotgun (WGS) entry which is preliminary data.</text>
</comment>
<feature type="region of interest" description="Disordered" evidence="11">
    <location>
        <begin position="392"/>
        <end position="415"/>
    </location>
</feature>
<dbReference type="FunFam" id="3.30.200.20:FF:000042">
    <property type="entry name" value="Aurora kinase A"/>
    <property type="match status" value="1"/>
</dbReference>
<evidence type="ECO:0000313" key="14">
    <source>
        <dbReference type="Proteomes" id="UP001515480"/>
    </source>
</evidence>
<evidence type="ECO:0000256" key="6">
    <source>
        <dbReference type="PIRSR" id="PIRSR630616-1"/>
    </source>
</evidence>
<dbReference type="GO" id="GO:0004674">
    <property type="term" value="F:protein serine/threonine kinase activity"/>
    <property type="evidence" value="ECO:0007669"/>
    <property type="project" value="UniProtKB-KW"/>
</dbReference>
<reference evidence="13 14" key="1">
    <citation type="journal article" date="2024" name="Science">
        <title>Giant polyketide synthase enzymes in the biosynthesis of giant marine polyether toxins.</title>
        <authorList>
            <person name="Fallon T.R."/>
            <person name="Shende V.V."/>
            <person name="Wierzbicki I.H."/>
            <person name="Pendleton A.L."/>
            <person name="Watervoot N.F."/>
            <person name="Auber R.P."/>
            <person name="Gonzalez D.J."/>
            <person name="Wisecaver J.H."/>
            <person name="Moore B.S."/>
        </authorList>
    </citation>
    <scope>NUCLEOTIDE SEQUENCE [LARGE SCALE GENOMIC DNA]</scope>
    <source>
        <strain evidence="13 14">12B1</strain>
    </source>
</reference>
<dbReference type="Gene3D" id="1.10.510.10">
    <property type="entry name" value="Transferase(Phosphotransferase) domain 1"/>
    <property type="match status" value="1"/>
</dbReference>
<feature type="binding site" evidence="7">
    <location>
        <begin position="220"/>
        <end position="221"/>
    </location>
    <ligand>
        <name>ATP</name>
        <dbReference type="ChEBI" id="CHEBI:30616"/>
    </ligand>
</feature>
<dbReference type="InterPro" id="IPR008271">
    <property type="entry name" value="Ser/Thr_kinase_AS"/>
</dbReference>
<evidence type="ECO:0000256" key="1">
    <source>
        <dbReference type="ARBA" id="ARBA00022527"/>
    </source>
</evidence>